<protein>
    <submittedName>
        <fullName evidence="2">ABC-2 type transport system permease protein</fullName>
    </submittedName>
</protein>
<sequence length="280" mass="29852">MSAASGLGLFVREDVRDTIRERQFQLLVGIYVLLALLITYTAGRSTSPGHRGGPELIPSVLPLFAMLTPLLALGFFASAIVEKRTGGALKVMLGLPIDRGTVVLGTFVGRTLVLCTAIATALLAAVPVAVVRGVAVDPARLATVAVILALLGVTFTAFAVAISAVVRSATRATVAAFGVFVLFFFQLWTRLPYTVLYVRHGFSYPETIPEWVDIVAALNPVAAYTNLFAGVYPDLNSGTFVQPPAEPAVYERPAFALAVLVGWIVLTIGVGYRRFRATDL</sequence>
<feature type="transmembrane region" description="Helical" evidence="1">
    <location>
        <begin position="102"/>
        <end position="129"/>
    </location>
</feature>
<keyword evidence="3" id="KW-1185">Reference proteome</keyword>
<dbReference type="Pfam" id="PF12679">
    <property type="entry name" value="ABC2_membrane_2"/>
    <property type="match status" value="1"/>
</dbReference>
<feature type="transmembrane region" description="Helical" evidence="1">
    <location>
        <begin position="254"/>
        <end position="272"/>
    </location>
</feature>
<evidence type="ECO:0000313" key="3">
    <source>
        <dbReference type="Proteomes" id="UP000185936"/>
    </source>
</evidence>
<dbReference type="PANTHER" id="PTHR43471">
    <property type="entry name" value="ABC TRANSPORTER PERMEASE"/>
    <property type="match status" value="1"/>
</dbReference>
<dbReference type="PANTHER" id="PTHR43471:SF1">
    <property type="entry name" value="ABC TRANSPORTER PERMEASE PROTEIN NOSY-RELATED"/>
    <property type="match status" value="1"/>
</dbReference>
<dbReference type="EMBL" id="FTNR01000005">
    <property type="protein sequence ID" value="SIR94018.1"/>
    <property type="molecule type" value="Genomic_DNA"/>
</dbReference>
<organism evidence="2 3">
    <name type="scientific">Natronorubrum thiooxidans</name>
    <dbReference type="NCBI Taxonomy" id="308853"/>
    <lineage>
        <taxon>Archaea</taxon>
        <taxon>Methanobacteriati</taxon>
        <taxon>Methanobacteriota</taxon>
        <taxon>Stenosarchaea group</taxon>
        <taxon>Halobacteria</taxon>
        <taxon>Halobacteriales</taxon>
        <taxon>Natrialbaceae</taxon>
        <taxon>Natronorubrum</taxon>
    </lineage>
</organism>
<evidence type="ECO:0000256" key="1">
    <source>
        <dbReference type="SAM" id="Phobius"/>
    </source>
</evidence>
<dbReference type="GO" id="GO:0140359">
    <property type="term" value="F:ABC-type transporter activity"/>
    <property type="evidence" value="ECO:0007669"/>
    <property type="project" value="InterPro"/>
</dbReference>
<dbReference type="Proteomes" id="UP000185936">
    <property type="component" value="Unassembled WGS sequence"/>
</dbReference>
<dbReference type="OrthoDB" id="86287at2157"/>
<gene>
    <name evidence="2" type="ORF">SAMN05421752_105243</name>
</gene>
<reference evidence="3" key="1">
    <citation type="submission" date="2017-01" db="EMBL/GenBank/DDBJ databases">
        <authorList>
            <person name="Varghese N."/>
            <person name="Submissions S."/>
        </authorList>
    </citation>
    <scope>NUCLEOTIDE SEQUENCE [LARGE SCALE GENOMIC DNA]</scope>
    <source>
        <strain evidence="3">type strain: HArc-</strain>
    </source>
</reference>
<name>A0A1N7F0Z7_9EURY</name>
<feature type="transmembrane region" description="Helical" evidence="1">
    <location>
        <begin position="172"/>
        <end position="189"/>
    </location>
</feature>
<dbReference type="STRING" id="308853.SAMN05421752_105243"/>
<evidence type="ECO:0000313" key="2">
    <source>
        <dbReference type="EMBL" id="SIR94018.1"/>
    </source>
</evidence>
<keyword evidence="1" id="KW-1133">Transmembrane helix</keyword>
<accession>A0A1N7F0Z7</accession>
<dbReference type="GO" id="GO:0005886">
    <property type="term" value="C:plasma membrane"/>
    <property type="evidence" value="ECO:0007669"/>
    <property type="project" value="UniProtKB-SubCell"/>
</dbReference>
<proteinExistence type="predicted"/>
<dbReference type="RefSeq" id="WP_076608919.1">
    <property type="nucleotide sequence ID" value="NZ_FTNR01000005.1"/>
</dbReference>
<feature type="transmembrane region" description="Helical" evidence="1">
    <location>
        <begin position="24"/>
        <end position="43"/>
    </location>
</feature>
<feature type="transmembrane region" description="Helical" evidence="1">
    <location>
        <begin position="141"/>
        <end position="165"/>
    </location>
</feature>
<dbReference type="AlphaFoldDB" id="A0A1N7F0Z7"/>
<keyword evidence="1" id="KW-0812">Transmembrane</keyword>
<feature type="transmembrane region" description="Helical" evidence="1">
    <location>
        <begin position="63"/>
        <end position="81"/>
    </location>
</feature>
<keyword evidence="1" id="KW-0472">Membrane</keyword>